<comment type="caution">
    <text evidence="1">The sequence shown here is derived from an EMBL/GenBank/DDBJ whole genome shotgun (WGS) entry which is preliminary data.</text>
</comment>
<organism evidence="1">
    <name type="scientific">marine sediment metagenome</name>
    <dbReference type="NCBI Taxonomy" id="412755"/>
    <lineage>
        <taxon>unclassified sequences</taxon>
        <taxon>metagenomes</taxon>
        <taxon>ecological metagenomes</taxon>
    </lineage>
</organism>
<name>A0A0F9S9B7_9ZZZZ</name>
<dbReference type="EMBL" id="LAZR01000523">
    <property type="protein sequence ID" value="KKN65490.1"/>
    <property type="molecule type" value="Genomic_DNA"/>
</dbReference>
<accession>A0A0F9S9B7</accession>
<reference evidence="1" key="1">
    <citation type="journal article" date="2015" name="Nature">
        <title>Complex archaea that bridge the gap between prokaryotes and eukaryotes.</title>
        <authorList>
            <person name="Spang A."/>
            <person name="Saw J.H."/>
            <person name="Jorgensen S.L."/>
            <person name="Zaremba-Niedzwiedzka K."/>
            <person name="Martijn J."/>
            <person name="Lind A.E."/>
            <person name="van Eijk R."/>
            <person name="Schleper C."/>
            <person name="Guy L."/>
            <person name="Ettema T.J."/>
        </authorList>
    </citation>
    <scope>NUCLEOTIDE SEQUENCE</scope>
</reference>
<evidence type="ECO:0000313" key="1">
    <source>
        <dbReference type="EMBL" id="KKN65490.1"/>
    </source>
</evidence>
<gene>
    <name evidence="1" type="ORF">LCGC14_0480940</name>
</gene>
<protein>
    <submittedName>
        <fullName evidence="1">Uncharacterized protein</fullName>
    </submittedName>
</protein>
<sequence length="56" mass="6559">MRTIELTEGEYKRLSSIFERFLKGGGTYLYRGETAYIQALKHALDKAERHGVLRRQ</sequence>
<proteinExistence type="predicted"/>
<dbReference type="AlphaFoldDB" id="A0A0F9S9B7"/>